<organism evidence="3 4">
    <name type="scientific">Gambusia affinis</name>
    <name type="common">Western mosquitofish</name>
    <name type="synonym">Heterandria affinis</name>
    <dbReference type="NCBI Taxonomy" id="33528"/>
    <lineage>
        <taxon>Eukaryota</taxon>
        <taxon>Metazoa</taxon>
        <taxon>Chordata</taxon>
        <taxon>Craniata</taxon>
        <taxon>Vertebrata</taxon>
        <taxon>Euteleostomi</taxon>
        <taxon>Actinopterygii</taxon>
        <taxon>Neopterygii</taxon>
        <taxon>Teleostei</taxon>
        <taxon>Neoteleostei</taxon>
        <taxon>Acanthomorphata</taxon>
        <taxon>Ovalentaria</taxon>
        <taxon>Atherinomorphae</taxon>
        <taxon>Cyprinodontiformes</taxon>
        <taxon>Poeciliidae</taxon>
        <taxon>Poeciliinae</taxon>
        <taxon>Gambusia</taxon>
    </lineage>
</organism>
<feature type="transmembrane region" description="Helical" evidence="2">
    <location>
        <begin position="45"/>
        <end position="66"/>
    </location>
</feature>
<keyword evidence="2" id="KW-0812">Transmembrane</keyword>
<dbReference type="AlphaFoldDB" id="A0A315VCK5"/>
<evidence type="ECO:0000313" key="3">
    <source>
        <dbReference type="EMBL" id="PWA20559.1"/>
    </source>
</evidence>
<feature type="region of interest" description="Disordered" evidence="1">
    <location>
        <begin position="148"/>
        <end position="172"/>
    </location>
</feature>
<dbReference type="Proteomes" id="UP000250572">
    <property type="component" value="Unassembled WGS sequence"/>
</dbReference>
<evidence type="ECO:0000256" key="1">
    <source>
        <dbReference type="SAM" id="MobiDB-lite"/>
    </source>
</evidence>
<accession>A0A315VCK5</accession>
<dbReference type="EMBL" id="NHOQ01001941">
    <property type="protein sequence ID" value="PWA20559.1"/>
    <property type="molecule type" value="Genomic_DNA"/>
</dbReference>
<comment type="caution">
    <text evidence="3">The sequence shown here is derived from an EMBL/GenBank/DDBJ whole genome shotgun (WGS) entry which is preliminary data.</text>
</comment>
<sequence>METAVDETMDQVTHYNPLFDMSLSRSERYSFQHDDLKPAPSRRHWSFTVIIIWVILQTALDAFLIYKVVLGLSPAPQSSYHHSDNDLDLNLLIQNNSQEANSLRSHLWVLQNQVKSLCGEEGQLQRLRADLNLLNTSNHNLENKLTNIRIKTGPPGTNGLPGQQGPKGERGPKDLLYHGSHFGRFSLASPWAATLWWWRGLSVQMIRGAMLSGASCPWQGHPRQQVRDAGLQGPTLEPGLEVGHNGEHLVAGLLPMDPGPAQPEEETLFPPPMGPPLVGGAKGAECSVGWVLAEGRSTGGPIHETLGLIGHRHSGFESVTSSDWPFWMLEIHWRM</sequence>
<protein>
    <submittedName>
        <fullName evidence="3">Uncharacterized protein</fullName>
    </submittedName>
</protein>
<keyword evidence="2" id="KW-0472">Membrane</keyword>
<reference evidence="3 4" key="1">
    <citation type="journal article" date="2018" name="G3 (Bethesda)">
        <title>A High-Quality Reference Genome for the Invasive Mosquitofish Gambusia affinis Using a Chicago Library.</title>
        <authorList>
            <person name="Hoffberg S.L."/>
            <person name="Troendle N.J."/>
            <person name="Glenn T.C."/>
            <person name="Mahmud O."/>
            <person name="Louha S."/>
            <person name="Chalopin D."/>
            <person name="Bennetzen J.L."/>
            <person name="Mauricio R."/>
        </authorList>
    </citation>
    <scope>NUCLEOTIDE SEQUENCE [LARGE SCALE GENOMIC DNA]</scope>
    <source>
        <strain evidence="3">NE01/NJP1002.9</strain>
        <tissue evidence="3">Muscle</tissue>
    </source>
</reference>
<evidence type="ECO:0000256" key="2">
    <source>
        <dbReference type="SAM" id="Phobius"/>
    </source>
</evidence>
<proteinExistence type="predicted"/>
<name>A0A315VCK5_GAMAF</name>
<gene>
    <name evidence="3" type="ORF">CCH79_00019961</name>
</gene>
<keyword evidence="4" id="KW-1185">Reference proteome</keyword>
<feature type="non-terminal residue" evidence="3">
    <location>
        <position position="335"/>
    </location>
</feature>
<evidence type="ECO:0000313" key="4">
    <source>
        <dbReference type="Proteomes" id="UP000250572"/>
    </source>
</evidence>
<keyword evidence="2" id="KW-1133">Transmembrane helix</keyword>